<feature type="compositionally biased region" description="Basic and acidic residues" evidence="1">
    <location>
        <begin position="23"/>
        <end position="39"/>
    </location>
</feature>
<dbReference type="AlphaFoldDB" id="A0A6M3IEM3"/>
<dbReference type="EMBL" id="MT141185">
    <property type="protein sequence ID" value="QJA55854.1"/>
    <property type="molecule type" value="Genomic_DNA"/>
</dbReference>
<proteinExistence type="predicted"/>
<reference evidence="2" key="1">
    <citation type="submission" date="2020-03" db="EMBL/GenBank/DDBJ databases">
        <title>The deep terrestrial virosphere.</title>
        <authorList>
            <person name="Holmfeldt K."/>
            <person name="Nilsson E."/>
            <person name="Simone D."/>
            <person name="Lopez-Fernandez M."/>
            <person name="Wu X."/>
            <person name="de Brujin I."/>
            <person name="Lundin D."/>
            <person name="Andersson A."/>
            <person name="Bertilsson S."/>
            <person name="Dopson M."/>
        </authorList>
    </citation>
    <scope>NUCLEOTIDE SEQUENCE</scope>
    <source>
        <strain evidence="2">MM415B01982</strain>
    </source>
</reference>
<feature type="compositionally biased region" description="Basic and acidic residues" evidence="1">
    <location>
        <begin position="49"/>
        <end position="103"/>
    </location>
</feature>
<sequence>MPDDEIITEQTDEESAFEEDVQDDGKGAPEKELEKKSDEEASEKESEEEPGKKPDKADDKKEPETAKDRLEKRIESERISEEGKETKPELKAEPEVKPAVRSSITKEDIANTISIITEEDLPEEVIIGDNVVDLKRFAMEFPDEFAAVKVLSSTIAERAINQALEGIKSSDSANRVEKLETTVAQLSFDSIVARTTDDKGNLKHPDYYHLVYGEGKTDLMKWVEKQPEKYKKLASSLNPNDGDLLLDYYKEDIAKARTAAHDKKTGDRKKELDDIHMDTGRRSSRRSEIDDTGRRGDEQDEAEAAFMEG</sequence>
<name>A0A6M3IEM3_9ZZZZ</name>
<feature type="region of interest" description="Disordered" evidence="1">
    <location>
        <begin position="257"/>
        <end position="309"/>
    </location>
</feature>
<feature type="compositionally biased region" description="Basic and acidic residues" evidence="1">
    <location>
        <begin position="257"/>
        <end position="297"/>
    </location>
</feature>
<feature type="region of interest" description="Disordered" evidence="1">
    <location>
        <begin position="1"/>
        <end position="103"/>
    </location>
</feature>
<protein>
    <submittedName>
        <fullName evidence="2">Uncharacterized protein</fullName>
    </submittedName>
</protein>
<feature type="compositionally biased region" description="Acidic residues" evidence="1">
    <location>
        <begin position="1"/>
        <end position="22"/>
    </location>
</feature>
<accession>A0A6M3IEM3</accession>
<gene>
    <name evidence="2" type="ORF">MM415B01982_0011</name>
</gene>
<evidence type="ECO:0000256" key="1">
    <source>
        <dbReference type="SAM" id="MobiDB-lite"/>
    </source>
</evidence>
<organism evidence="2">
    <name type="scientific">viral metagenome</name>
    <dbReference type="NCBI Taxonomy" id="1070528"/>
    <lineage>
        <taxon>unclassified sequences</taxon>
        <taxon>metagenomes</taxon>
        <taxon>organismal metagenomes</taxon>
    </lineage>
</organism>
<evidence type="ECO:0000313" key="2">
    <source>
        <dbReference type="EMBL" id="QJA55854.1"/>
    </source>
</evidence>